<reference evidence="2 3" key="1">
    <citation type="submission" date="2021-02" db="EMBL/GenBank/DDBJ databases">
        <authorList>
            <person name="Park J.-S."/>
        </authorList>
    </citation>
    <scope>NUCLEOTIDE SEQUENCE [LARGE SCALE GENOMIC DNA]</scope>
    <source>
        <strain evidence="2 3">188UL20-2</strain>
    </source>
</reference>
<feature type="region of interest" description="Disordered" evidence="1">
    <location>
        <begin position="91"/>
        <end position="111"/>
    </location>
</feature>
<organism evidence="2 3">
    <name type="scientific">Vibrio ulleungensis</name>
    <dbReference type="NCBI Taxonomy" id="2807619"/>
    <lineage>
        <taxon>Bacteria</taxon>
        <taxon>Pseudomonadati</taxon>
        <taxon>Pseudomonadota</taxon>
        <taxon>Gammaproteobacteria</taxon>
        <taxon>Vibrionales</taxon>
        <taxon>Vibrionaceae</taxon>
        <taxon>Vibrio</taxon>
    </lineage>
</organism>
<dbReference type="Pfam" id="PF11333">
    <property type="entry name" value="DUF3135"/>
    <property type="match status" value="1"/>
</dbReference>
<accession>A0ABS2HJR3</accession>
<sequence length="111" mass="12983">MQLVYQEDKLDFDALVKMAKDDPQQFERYRQQQIEDAIVNASPEMQPRLRAQQSHIDRVIESCNNPHQVNVKLYSELQKQLRKLNTALGELRGEQPETPTHSAKVLQFGRH</sequence>
<name>A0ABS2HJR3_9VIBR</name>
<evidence type="ECO:0000313" key="3">
    <source>
        <dbReference type="Proteomes" id="UP000809621"/>
    </source>
</evidence>
<dbReference type="InterPro" id="IPR021482">
    <property type="entry name" value="DUF3135"/>
</dbReference>
<dbReference type="RefSeq" id="WP_205159255.1">
    <property type="nucleotide sequence ID" value="NZ_JAFEUM010000006.1"/>
</dbReference>
<gene>
    <name evidence="2" type="ORF">JQC93_15195</name>
</gene>
<protein>
    <submittedName>
        <fullName evidence="2">DUF3135 domain-containing protein</fullName>
    </submittedName>
</protein>
<evidence type="ECO:0000256" key="1">
    <source>
        <dbReference type="SAM" id="MobiDB-lite"/>
    </source>
</evidence>
<comment type="caution">
    <text evidence="2">The sequence shown here is derived from an EMBL/GenBank/DDBJ whole genome shotgun (WGS) entry which is preliminary data.</text>
</comment>
<proteinExistence type="predicted"/>
<evidence type="ECO:0000313" key="2">
    <source>
        <dbReference type="EMBL" id="MBM7037753.1"/>
    </source>
</evidence>
<dbReference type="Proteomes" id="UP000809621">
    <property type="component" value="Unassembled WGS sequence"/>
</dbReference>
<dbReference type="EMBL" id="JAFEUM010000006">
    <property type="protein sequence ID" value="MBM7037753.1"/>
    <property type="molecule type" value="Genomic_DNA"/>
</dbReference>
<keyword evidence="3" id="KW-1185">Reference proteome</keyword>